<comment type="caution">
    <text evidence="1">The sequence shown here is derived from an EMBL/GenBank/DDBJ whole genome shotgun (WGS) entry which is preliminary data.</text>
</comment>
<evidence type="ECO:0000313" key="2">
    <source>
        <dbReference type="Proteomes" id="UP000193689"/>
    </source>
</evidence>
<dbReference type="AlphaFoldDB" id="A0A1Y2DD21"/>
<keyword evidence="2" id="KW-1185">Reference proteome</keyword>
<reference evidence="1 2" key="1">
    <citation type="submission" date="2016-07" db="EMBL/GenBank/DDBJ databases">
        <title>Pervasive Adenine N6-methylation of Active Genes in Fungi.</title>
        <authorList>
            <consortium name="DOE Joint Genome Institute"/>
            <person name="Mondo S.J."/>
            <person name="Dannebaum R.O."/>
            <person name="Kuo R.C."/>
            <person name="Labutti K."/>
            <person name="Haridas S."/>
            <person name="Kuo A."/>
            <person name="Salamov A."/>
            <person name="Ahrendt S.R."/>
            <person name="Lipzen A."/>
            <person name="Sullivan W."/>
            <person name="Andreopoulos W.B."/>
            <person name="Clum A."/>
            <person name="Lindquist E."/>
            <person name="Daum C."/>
            <person name="Ramamoorthy G.K."/>
            <person name="Gryganskyi A."/>
            <person name="Culley D."/>
            <person name="Magnuson J.K."/>
            <person name="James T.Y."/>
            <person name="O'Malley M.A."/>
            <person name="Stajich J.E."/>
            <person name="Spatafora J.W."/>
            <person name="Visel A."/>
            <person name="Grigoriev I.V."/>
        </authorList>
    </citation>
    <scope>NUCLEOTIDE SEQUENCE [LARGE SCALE GENOMIC DNA]</scope>
    <source>
        <strain evidence="1 2">CBS 129021</strain>
    </source>
</reference>
<name>A0A1Y2DD21_9PEZI</name>
<dbReference type="EMBL" id="MCFJ01000020">
    <property type="protein sequence ID" value="ORY57149.1"/>
    <property type="molecule type" value="Genomic_DNA"/>
</dbReference>
<gene>
    <name evidence="1" type="ORF">BCR38DRAFT_449765</name>
</gene>
<dbReference type="InParanoid" id="A0A1Y2DD21"/>
<dbReference type="GeneID" id="63777519"/>
<sequence>MVFFLVFLQGYGGSPRGCILLVFISLWFPTGQYQRHPSLSCRLSSRERPIITRSNQAASENHHGFGEIPRSNPTCCFCRLLSSLVVAA</sequence>
<evidence type="ECO:0000313" key="1">
    <source>
        <dbReference type="EMBL" id="ORY57149.1"/>
    </source>
</evidence>
<protein>
    <submittedName>
        <fullName evidence="1">Uncharacterized protein</fullName>
    </submittedName>
</protein>
<dbReference type="Proteomes" id="UP000193689">
    <property type="component" value="Unassembled WGS sequence"/>
</dbReference>
<proteinExistence type="predicted"/>
<organism evidence="1 2">
    <name type="scientific">Pseudomassariella vexata</name>
    <dbReference type="NCBI Taxonomy" id="1141098"/>
    <lineage>
        <taxon>Eukaryota</taxon>
        <taxon>Fungi</taxon>
        <taxon>Dikarya</taxon>
        <taxon>Ascomycota</taxon>
        <taxon>Pezizomycotina</taxon>
        <taxon>Sordariomycetes</taxon>
        <taxon>Xylariomycetidae</taxon>
        <taxon>Amphisphaeriales</taxon>
        <taxon>Pseudomassariaceae</taxon>
        <taxon>Pseudomassariella</taxon>
    </lineage>
</organism>
<accession>A0A1Y2DD21</accession>
<dbReference type="RefSeq" id="XP_040710501.1">
    <property type="nucleotide sequence ID" value="XM_040861307.1"/>
</dbReference>